<keyword evidence="1" id="KW-0808">Transferase</keyword>
<dbReference type="InterPro" id="IPR036427">
    <property type="entry name" value="Bromodomain-like_sf"/>
</dbReference>
<keyword evidence="2 4" id="KW-0103">Bromodomain</keyword>
<dbReference type="GO" id="GO:0045944">
    <property type="term" value="P:positive regulation of transcription by RNA polymerase II"/>
    <property type="evidence" value="ECO:0007669"/>
    <property type="project" value="TreeGrafter"/>
</dbReference>
<proteinExistence type="predicted"/>
<dbReference type="PROSITE" id="PS50014">
    <property type="entry name" value="BROMODOMAIN_2"/>
    <property type="match status" value="1"/>
</dbReference>
<comment type="caution">
    <text evidence="7">The sequence shown here is derived from an EMBL/GenBank/DDBJ whole genome shotgun (WGS) entry which is preliminary data.</text>
</comment>
<sequence length="763" mass="85995">MELSTSFQREQRYSLEDIDERLEHFPEFAKALGMDPQFVMSRLLTSLKLKLNNEVKITSAAKRQRLLEYLFPYAVLPDYSPLVTYLLEKEEDIPQVVVDKLLHDATYKEYLTPQIKVNIYKREPAYFEHDVESALNALPFKNPSMASVSSKCCCFDKAKLAECLKDAERLPSLGPALQLTGNDDILKGRLLRHMIQRGIALRKEGSFESAFQIFDLAYGLLRENLSSLFHIADCNLDAAQKKAATESVSQVLKSLEIALKSDRTCNPNRDKRGSFNIFSSILDLLHKLHAKSAAEAPRTDPATQQAQLAQKRRQLYRTAIDRMMALDTTRTFSQPVDAALVPDYYTVVKKPMDLSRMRQRAERYEAARDMRPDIDLIVANALYYNGAQSPIAQAAVNLKNGWLECCLKCELQEKALLKATPTTPTSPTFSTSLSFVLVALAVVLATPALYAQLLRAVYQRVVFLLSNSTMPSENNVLDPVLFAYYQLLTLPDHLDHLVARTAGKSSFFPQGLFAAAPTADVPTCFCDFLLYLVQQAVYSSNGKEDEETNQEIQNSLQNPLNRHLYYSAVEVQAFQTLGSSDGATDLALFQSMMKLLVKLPEKVLESEWSWIDTIEVTMCVSRQACSPEVMKAFLDELLMPCLGRIRLFSVAFHALLLVLRCLFYTQQLTDSVLTAVSTSISQANVKKHPMSELTPEMKRELDSFLESVSEFRVILIQLFDDYMIQGEEPPVSLPPAEPAKRPAEEITPLPQPEEDVASDDEFY</sequence>
<evidence type="ECO:0000256" key="2">
    <source>
        <dbReference type="ARBA" id="ARBA00023117"/>
    </source>
</evidence>
<evidence type="ECO:0000256" key="5">
    <source>
        <dbReference type="SAM" id="MobiDB-lite"/>
    </source>
</evidence>
<dbReference type="PANTHER" id="PTHR45750">
    <property type="entry name" value="GH11602P"/>
    <property type="match status" value="1"/>
</dbReference>
<dbReference type="PANTHER" id="PTHR45750:SF3">
    <property type="entry name" value="HISTONE ACETYLTRANSFERASE"/>
    <property type="match status" value="1"/>
</dbReference>
<dbReference type="InterPro" id="IPR011990">
    <property type="entry name" value="TPR-like_helical_dom_sf"/>
</dbReference>
<organism evidence="7 8">
    <name type="scientific">Blastocystis sp. subtype 1 (strain ATCC 50177 / NandII)</name>
    <dbReference type="NCBI Taxonomy" id="478820"/>
    <lineage>
        <taxon>Eukaryota</taxon>
        <taxon>Sar</taxon>
        <taxon>Stramenopiles</taxon>
        <taxon>Bigyra</taxon>
        <taxon>Opalozoa</taxon>
        <taxon>Opalinata</taxon>
        <taxon>Blastocystidae</taxon>
        <taxon>Blastocystis</taxon>
    </lineage>
</organism>
<feature type="domain" description="Bromo" evidence="6">
    <location>
        <begin position="324"/>
        <end position="392"/>
    </location>
</feature>
<feature type="compositionally biased region" description="Acidic residues" evidence="5">
    <location>
        <begin position="752"/>
        <end position="763"/>
    </location>
</feature>
<gene>
    <name evidence="7" type="ORF">AV274_5416</name>
</gene>
<evidence type="ECO:0000259" key="6">
    <source>
        <dbReference type="PROSITE" id="PS50014"/>
    </source>
</evidence>
<protein>
    <submittedName>
        <fullName evidence="7">Transcription initiation factor TFIID subunit 1-like protein</fullName>
    </submittedName>
</protein>
<dbReference type="Gene3D" id="1.25.40.10">
    <property type="entry name" value="Tetratricopeptide repeat domain"/>
    <property type="match status" value="1"/>
</dbReference>
<keyword evidence="7" id="KW-0396">Initiation factor</keyword>
<dbReference type="InterPro" id="IPR037800">
    <property type="entry name" value="GCN5"/>
</dbReference>
<dbReference type="OrthoDB" id="21449at2759"/>
<dbReference type="InterPro" id="IPR018359">
    <property type="entry name" value="Bromodomain_CS"/>
</dbReference>
<dbReference type="PROSITE" id="PS00633">
    <property type="entry name" value="BROMODOMAIN_1"/>
    <property type="match status" value="1"/>
</dbReference>
<evidence type="ECO:0000256" key="3">
    <source>
        <dbReference type="ARBA" id="ARBA00023315"/>
    </source>
</evidence>
<dbReference type="InterPro" id="IPR001487">
    <property type="entry name" value="Bromodomain"/>
</dbReference>
<accession>A0A196S767</accession>
<evidence type="ECO:0000313" key="7">
    <source>
        <dbReference type="EMBL" id="OAO12883.1"/>
    </source>
</evidence>
<evidence type="ECO:0000313" key="8">
    <source>
        <dbReference type="Proteomes" id="UP000078348"/>
    </source>
</evidence>
<dbReference type="AlphaFoldDB" id="A0A196S767"/>
<dbReference type="PRINTS" id="PR00503">
    <property type="entry name" value="BROMODOMAIN"/>
</dbReference>
<dbReference type="GO" id="GO:0003743">
    <property type="term" value="F:translation initiation factor activity"/>
    <property type="evidence" value="ECO:0007669"/>
    <property type="project" value="UniProtKB-KW"/>
</dbReference>
<feature type="region of interest" description="Disordered" evidence="5">
    <location>
        <begin position="728"/>
        <end position="763"/>
    </location>
</feature>
<reference evidence="7 8" key="1">
    <citation type="submission" date="2016-05" db="EMBL/GenBank/DDBJ databases">
        <title>Nuclear genome of Blastocystis sp. subtype 1 NandII.</title>
        <authorList>
            <person name="Gentekaki E."/>
            <person name="Curtis B."/>
            <person name="Stairs C."/>
            <person name="Eme L."/>
            <person name="Herman E."/>
            <person name="Klimes V."/>
            <person name="Arias M.C."/>
            <person name="Elias M."/>
            <person name="Hilliou F."/>
            <person name="Klute M."/>
            <person name="Malik S.-B."/>
            <person name="Pightling A."/>
            <person name="Rachubinski R."/>
            <person name="Salas D."/>
            <person name="Schlacht A."/>
            <person name="Suga H."/>
            <person name="Archibald J."/>
            <person name="Ball S.G."/>
            <person name="Clark G."/>
            <person name="Dacks J."/>
            <person name="Van Der Giezen M."/>
            <person name="Tsaousis A."/>
            <person name="Roger A."/>
        </authorList>
    </citation>
    <scope>NUCLEOTIDE SEQUENCE [LARGE SCALE GENOMIC DNA]</scope>
    <source>
        <strain evidence="8">ATCC 50177 / NandII</strain>
    </source>
</reference>
<dbReference type="SUPFAM" id="SSF47370">
    <property type="entry name" value="Bromodomain"/>
    <property type="match status" value="1"/>
</dbReference>
<dbReference type="Pfam" id="PF00439">
    <property type="entry name" value="Bromodomain"/>
    <property type="match status" value="1"/>
</dbReference>
<keyword evidence="7" id="KW-0648">Protein biosynthesis</keyword>
<evidence type="ECO:0000256" key="1">
    <source>
        <dbReference type="ARBA" id="ARBA00022679"/>
    </source>
</evidence>
<dbReference type="EMBL" id="LXWW01000501">
    <property type="protein sequence ID" value="OAO12883.1"/>
    <property type="molecule type" value="Genomic_DNA"/>
</dbReference>
<name>A0A196S767_BLAHN</name>
<dbReference type="SMART" id="SM00297">
    <property type="entry name" value="BROMO"/>
    <property type="match status" value="1"/>
</dbReference>
<dbReference type="Gene3D" id="1.20.920.10">
    <property type="entry name" value="Bromodomain-like"/>
    <property type="match status" value="1"/>
</dbReference>
<evidence type="ECO:0000256" key="4">
    <source>
        <dbReference type="PROSITE-ProRule" id="PRU00035"/>
    </source>
</evidence>
<dbReference type="GO" id="GO:0000123">
    <property type="term" value="C:histone acetyltransferase complex"/>
    <property type="evidence" value="ECO:0007669"/>
    <property type="project" value="TreeGrafter"/>
</dbReference>
<dbReference type="GO" id="GO:0010484">
    <property type="term" value="F:histone H3 acetyltransferase activity"/>
    <property type="evidence" value="ECO:0007669"/>
    <property type="project" value="TreeGrafter"/>
</dbReference>
<keyword evidence="3" id="KW-0012">Acyltransferase</keyword>
<dbReference type="STRING" id="478820.A0A196S767"/>
<keyword evidence="8" id="KW-1185">Reference proteome</keyword>
<dbReference type="Proteomes" id="UP000078348">
    <property type="component" value="Unassembled WGS sequence"/>
</dbReference>